<evidence type="ECO:0000256" key="6">
    <source>
        <dbReference type="HAMAP-Rule" id="MF_00265"/>
    </source>
</evidence>
<dbReference type="InterPro" id="IPR029060">
    <property type="entry name" value="PIN-like_dom_sf"/>
</dbReference>
<dbReference type="InterPro" id="IPR051619">
    <property type="entry name" value="TypeII_TA_RNase_PINc/VapC"/>
</dbReference>
<feature type="binding site" evidence="6">
    <location>
        <position position="5"/>
    </location>
    <ligand>
        <name>Mg(2+)</name>
        <dbReference type="ChEBI" id="CHEBI:18420"/>
    </ligand>
</feature>
<dbReference type="EC" id="3.1.-.-" evidence="6"/>
<comment type="function">
    <text evidence="6">Toxic component of a toxin-antitoxin (TA) system. An RNase.</text>
</comment>
<dbReference type="GO" id="GO:0016787">
    <property type="term" value="F:hydrolase activity"/>
    <property type="evidence" value="ECO:0007669"/>
    <property type="project" value="UniProtKB-KW"/>
</dbReference>
<reference evidence="8 9" key="1">
    <citation type="submission" date="2020-10" db="EMBL/GenBank/DDBJ databases">
        <title>Haloactinobacterium sp. RN3S43, a bacterium isolated from saline soil.</title>
        <authorList>
            <person name="Sun J.-Q."/>
        </authorList>
    </citation>
    <scope>NUCLEOTIDE SEQUENCE [LARGE SCALE GENOMIC DNA]</scope>
    <source>
        <strain evidence="8 9">RN3S43</strain>
    </source>
</reference>
<dbReference type="InterPro" id="IPR002716">
    <property type="entry name" value="PIN_dom"/>
</dbReference>
<evidence type="ECO:0000256" key="3">
    <source>
        <dbReference type="ARBA" id="ARBA00022723"/>
    </source>
</evidence>
<evidence type="ECO:0000259" key="7">
    <source>
        <dbReference type="Pfam" id="PF01850"/>
    </source>
</evidence>
<accession>A0A7M1SUV4</accession>
<dbReference type="AlphaFoldDB" id="A0A7M1SUV4"/>
<keyword evidence="9" id="KW-1185">Reference proteome</keyword>
<dbReference type="GO" id="GO:0000287">
    <property type="term" value="F:magnesium ion binding"/>
    <property type="evidence" value="ECO:0007669"/>
    <property type="project" value="UniProtKB-UniRule"/>
</dbReference>
<keyword evidence="6" id="KW-0800">Toxin</keyword>
<dbReference type="EMBL" id="CP063169">
    <property type="protein sequence ID" value="QOR71315.1"/>
    <property type="molecule type" value="Genomic_DNA"/>
</dbReference>
<dbReference type="RefSeq" id="WP_193497979.1">
    <property type="nucleotide sequence ID" value="NZ_CP063169.1"/>
</dbReference>
<proteinExistence type="inferred from homology"/>
<dbReference type="SUPFAM" id="SSF88723">
    <property type="entry name" value="PIN domain-like"/>
    <property type="match status" value="1"/>
</dbReference>
<dbReference type="PANTHER" id="PTHR35901">
    <property type="entry name" value="RIBONUCLEASE VAPC3"/>
    <property type="match status" value="1"/>
</dbReference>
<dbReference type="InterPro" id="IPR022907">
    <property type="entry name" value="VapC_family"/>
</dbReference>
<gene>
    <name evidence="6" type="primary">vapC</name>
    <name evidence="8" type="ORF">IM660_03155</name>
</gene>
<keyword evidence="3 6" id="KW-0479">Metal-binding</keyword>
<dbReference type="GO" id="GO:0090729">
    <property type="term" value="F:toxin activity"/>
    <property type="evidence" value="ECO:0007669"/>
    <property type="project" value="UniProtKB-KW"/>
</dbReference>
<dbReference type="HAMAP" id="MF_00265">
    <property type="entry name" value="VapC_Nob1"/>
    <property type="match status" value="1"/>
</dbReference>
<dbReference type="GO" id="GO:0004540">
    <property type="term" value="F:RNA nuclease activity"/>
    <property type="evidence" value="ECO:0007669"/>
    <property type="project" value="InterPro"/>
</dbReference>
<dbReference type="Proteomes" id="UP000593758">
    <property type="component" value="Chromosome"/>
</dbReference>
<dbReference type="Gene3D" id="3.40.50.1010">
    <property type="entry name" value="5'-nuclease"/>
    <property type="match status" value="1"/>
</dbReference>
<evidence type="ECO:0000256" key="4">
    <source>
        <dbReference type="ARBA" id="ARBA00022801"/>
    </source>
</evidence>
<dbReference type="PANTHER" id="PTHR35901:SF1">
    <property type="entry name" value="EXONUCLEASE VAPC9"/>
    <property type="match status" value="1"/>
</dbReference>
<keyword evidence="5 6" id="KW-0460">Magnesium</keyword>
<feature type="binding site" evidence="6">
    <location>
        <position position="98"/>
    </location>
    <ligand>
        <name>Mg(2+)</name>
        <dbReference type="ChEBI" id="CHEBI:18420"/>
    </ligand>
</feature>
<keyword evidence="2 6" id="KW-0540">Nuclease</keyword>
<keyword evidence="1 6" id="KW-1277">Toxin-antitoxin system</keyword>
<evidence type="ECO:0000256" key="5">
    <source>
        <dbReference type="ARBA" id="ARBA00022842"/>
    </source>
</evidence>
<comment type="cofactor">
    <cofactor evidence="6">
        <name>Mg(2+)</name>
        <dbReference type="ChEBI" id="CHEBI:18420"/>
    </cofactor>
</comment>
<organism evidence="8 9">
    <name type="scientific">Ruania alkalisoli</name>
    <dbReference type="NCBI Taxonomy" id="2779775"/>
    <lineage>
        <taxon>Bacteria</taxon>
        <taxon>Bacillati</taxon>
        <taxon>Actinomycetota</taxon>
        <taxon>Actinomycetes</taxon>
        <taxon>Micrococcales</taxon>
        <taxon>Ruaniaceae</taxon>
        <taxon>Ruania</taxon>
    </lineage>
</organism>
<dbReference type="CDD" id="cd09873">
    <property type="entry name" value="PIN_Pae0151-like"/>
    <property type="match status" value="1"/>
</dbReference>
<name>A0A7M1SUV4_9MICO</name>
<dbReference type="Pfam" id="PF01850">
    <property type="entry name" value="PIN"/>
    <property type="match status" value="1"/>
</dbReference>
<evidence type="ECO:0000313" key="8">
    <source>
        <dbReference type="EMBL" id="QOR71315.1"/>
    </source>
</evidence>
<sequence>MIVPDASAATLLFTDPTADSRAASARTVLAADPAWIVPEHWHTEVFSAIRGLWLGKRLDDAHAERAAETLARMVVGATPTAPLLPRMWELRSSLSACDAAYVAAAESHACTLVTADARIARSGAARCDIRVID</sequence>
<evidence type="ECO:0000256" key="1">
    <source>
        <dbReference type="ARBA" id="ARBA00022649"/>
    </source>
</evidence>
<feature type="domain" description="PIN" evidence="7">
    <location>
        <begin position="2"/>
        <end position="121"/>
    </location>
</feature>
<keyword evidence="4 6" id="KW-0378">Hydrolase</keyword>
<evidence type="ECO:0000313" key="9">
    <source>
        <dbReference type="Proteomes" id="UP000593758"/>
    </source>
</evidence>
<dbReference type="KEGG" id="halt:IM660_03155"/>
<comment type="similarity">
    <text evidence="6">Belongs to the PINc/VapC protein family.</text>
</comment>
<protein>
    <recommendedName>
        <fullName evidence="6">Ribonuclease VapC</fullName>
        <shortName evidence="6">RNase VapC</shortName>
        <ecNumber evidence="6">3.1.-.-</ecNumber>
    </recommendedName>
    <alternativeName>
        <fullName evidence="6">Toxin VapC</fullName>
    </alternativeName>
</protein>
<evidence type="ECO:0000256" key="2">
    <source>
        <dbReference type="ARBA" id="ARBA00022722"/>
    </source>
</evidence>
<dbReference type="InterPro" id="IPR044153">
    <property type="entry name" value="PIN_Pae0151-like"/>
</dbReference>